<keyword evidence="6" id="KW-0812">Transmembrane</keyword>
<dbReference type="InterPro" id="IPR003859">
    <property type="entry name" value="Galactosyl_T"/>
</dbReference>
<evidence type="ECO:0000256" key="10">
    <source>
        <dbReference type="ARBA" id="ARBA00023180"/>
    </source>
</evidence>
<dbReference type="Proteomes" id="UP001519460">
    <property type="component" value="Unassembled WGS sequence"/>
</dbReference>
<dbReference type="PANTHER" id="PTHR19300">
    <property type="entry name" value="BETA-1,4-GALACTOSYLTRANSFERASE"/>
    <property type="match status" value="1"/>
</dbReference>
<evidence type="ECO:0000259" key="12">
    <source>
        <dbReference type="Pfam" id="PF13733"/>
    </source>
</evidence>
<dbReference type="InterPro" id="IPR029044">
    <property type="entry name" value="Nucleotide-diphossugar_trans"/>
</dbReference>
<dbReference type="Gene3D" id="3.90.550.10">
    <property type="entry name" value="Spore Coat Polysaccharide Biosynthesis Protein SpsA, Chain A"/>
    <property type="match status" value="1"/>
</dbReference>
<evidence type="ECO:0000256" key="3">
    <source>
        <dbReference type="ARBA" id="ARBA00005735"/>
    </source>
</evidence>
<feature type="non-terminal residue" evidence="13">
    <location>
        <position position="261"/>
    </location>
</feature>
<dbReference type="AlphaFoldDB" id="A0ABD0K1P9"/>
<keyword evidence="8" id="KW-1133">Transmembrane helix</keyword>
<evidence type="ECO:0000256" key="1">
    <source>
        <dbReference type="ARBA" id="ARBA00004606"/>
    </source>
</evidence>
<dbReference type="Pfam" id="PF13733">
    <property type="entry name" value="Glyco_transf_7N"/>
    <property type="match status" value="1"/>
</dbReference>
<protein>
    <recommendedName>
        <fullName evidence="15">Beta-1,4-N-acetylgalactosaminyltransferase bre-4</fullName>
    </recommendedName>
</protein>
<organism evidence="13 14">
    <name type="scientific">Batillaria attramentaria</name>
    <dbReference type="NCBI Taxonomy" id="370345"/>
    <lineage>
        <taxon>Eukaryota</taxon>
        <taxon>Metazoa</taxon>
        <taxon>Spiralia</taxon>
        <taxon>Lophotrochozoa</taxon>
        <taxon>Mollusca</taxon>
        <taxon>Gastropoda</taxon>
        <taxon>Caenogastropoda</taxon>
        <taxon>Sorbeoconcha</taxon>
        <taxon>Cerithioidea</taxon>
        <taxon>Batillariidae</taxon>
        <taxon>Batillaria</taxon>
    </lineage>
</organism>
<dbReference type="GO" id="GO:0016757">
    <property type="term" value="F:glycosyltransferase activity"/>
    <property type="evidence" value="ECO:0007669"/>
    <property type="project" value="UniProtKB-KW"/>
</dbReference>
<comment type="pathway">
    <text evidence="2">Protein modification; protein glycosylation.</text>
</comment>
<evidence type="ECO:0000256" key="2">
    <source>
        <dbReference type="ARBA" id="ARBA00004922"/>
    </source>
</evidence>
<evidence type="ECO:0000256" key="4">
    <source>
        <dbReference type="ARBA" id="ARBA00022676"/>
    </source>
</evidence>
<comment type="subcellular location">
    <subcellularLocation>
        <location evidence="1">Membrane</location>
        <topology evidence="1">Single-pass type II membrane protein</topology>
    </subcellularLocation>
</comment>
<dbReference type="CDD" id="cd00899">
    <property type="entry name" value="b4GalT"/>
    <property type="match status" value="1"/>
</dbReference>
<comment type="similarity">
    <text evidence="3">Belongs to the glycosyltransferase 7 family.</text>
</comment>
<dbReference type="SUPFAM" id="SSF53448">
    <property type="entry name" value="Nucleotide-diphospho-sugar transferases"/>
    <property type="match status" value="1"/>
</dbReference>
<evidence type="ECO:0000256" key="5">
    <source>
        <dbReference type="ARBA" id="ARBA00022679"/>
    </source>
</evidence>
<keyword evidence="7" id="KW-0735">Signal-anchor</keyword>
<dbReference type="PANTHER" id="PTHR19300:SF57">
    <property type="entry name" value="BETA-1,4-N-ACETYLGALACTOSAMINYLTRANSFERASE"/>
    <property type="match status" value="1"/>
</dbReference>
<evidence type="ECO:0000256" key="8">
    <source>
        <dbReference type="ARBA" id="ARBA00022989"/>
    </source>
</evidence>
<keyword evidence="14" id="KW-1185">Reference proteome</keyword>
<keyword evidence="5" id="KW-0808">Transferase</keyword>
<keyword evidence="9" id="KW-0472">Membrane</keyword>
<evidence type="ECO:0000259" key="11">
    <source>
        <dbReference type="Pfam" id="PF02709"/>
    </source>
</evidence>
<evidence type="ECO:0000313" key="13">
    <source>
        <dbReference type="EMBL" id="KAK7480878.1"/>
    </source>
</evidence>
<dbReference type="Pfam" id="PF02709">
    <property type="entry name" value="Glyco_transf_7C"/>
    <property type="match status" value="1"/>
</dbReference>
<evidence type="ECO:0000256" key="9">
    <source>
        <dbReference type="ARBA" id="ARBA00023136"/>
    </source>
</evidence>
<dbReference type="InterPro" id="IPR027791">
    <property type="entry name" value="Galactosyl_T_C"/>
</dbReference>
<accession>A0ABD0K1P9</accession>
<sequence>MSNQSEQDPTLLEEKFSFLKPGGDYHPPDCTAQQRTAIIIPYRDRWIHLHILLYNLIPFLVRQQASFTIFVIELAMPTTFNRALLLNVGVLESLKRDNYTCFIFHDVDLVPLDDHNLYRCGSGPRHLAVGIDKFKYRLPYGGYFGGASALSRDQVFRINGNSNLYFGWGGEDDDSFYRVNSAKMKVSRYPVQIARYRMIRHERDKGNAANPMRAGLLETAARRMAEDGLSTVTHLYTTENVWVKPLYTWVTVTVNKTHVMQ</sequence>
<evidence type="ECO:0008006" key="15">
    <source>
        <dbReference type="Google" id="ProtNLM"/>
    </source>
</evidence>
<dbReference type="InterPro" id="IPR027995">
    <property type="entry name" value="Galactosyl_T_N"/>
</dbReference>
<evidence type="ECO:0000256" key="6">
    <source>
        <dbReference type="ARBA" id="ARBA00022692"/>
    </source>
</evidence>
<dbReference type="GO" id="GO:0016020">
    <property type="term" value="C:membrane"/>
    <property type="evidence" value="ECO:0007669"/>
    <property type="project" value="UniProtKB-SubCell"/>
</dbReference>
<comment type="caution">
    <text evidence="13">The sequence shown here is derived from an EMBL/GenBank/DDBJ whole genome shotgun (WGS) entry which is preliminary data.</text>
</comment>
<dbReference type="PRINTS" id="PR02050">
    <property type="entry name" value="B14GALTRFASE"/>
</dbReference>
<feature type="domain" description="Galactosyltransferase C-terminal" evidence="11">
    <location>
        <begin position="125"/>
        <end position="202"/>
    </location>
</feature>
<name>A0ABD0K1P9_9CAEN</name>
<reference evidence="13 14" key="1">
    <citation type="journal article" date="2023" name="Sci. Data">
        <title>Genome assembly of the Korean intertidal mud-creeper Batillaria attramentaria.</title>
        <authorList>
            <person name="Patra A.K."/>
            <person name="Ho P.T."/>
            <person name="Jun S."/>
            <person name="Lee S.J."/>
            <person name="Kim Y."/>
            <person name="Won Y.J."/>
        </authorList>
    </citation>
    <scope>NUCLEOTIDE SEQUENCE [LARGE SCALE GENOMIC DNA]</scope>
    <source>
        <strain evidence="13">Wonlab-2016</strain>
    </source>
</reference>
<evidence type="ECO:0000256" key="7">
    <source>
        <dbReference type="ARBA" id="ARBA00022968"/>
    </source>
</evidence>
<dbReference type="EMBL" id="JACVVK020000272">
    <property type="protein sequence ID" value="KAK7480878.1"/>
    <property type="molecule type" value="Genomic_DNA"/>
</dbReference>
<proteinExistence type="inferred from homology"/>
<feature type="domain" description="Galactosyltransferase N-terminal" evidence="12">
    <location>
        <begin position="9"/>
        <end position="120"/>
    </location>
</feature>
<keyword evidence="10" id="KW-0325">Glycoprotein</keyword>
<keyword evidence="4" id="KW-0328">Glycosyltransferase</keyword>
<gene>
    <name evidence="13" type="ORF">BaRGS_00027879</name>
</gene>
<evidence type="ECO:0000313" key="14">
    <source>
        <dbReference type="Proteomes" id="UP001519460"/>
    </source>
</evidence>